<dbReference type="Gene3D" id="1.25.40.10">
    <property type="entry name" value="Tetratricopeptide repeat domain"/>
    <property type="match status" value="1"/>
</dbReference>
<evidence type="ECO:0000256" key="1">
    <source>
        <dbReference type="SAM" id="MobiDB-lite"/>
    </source>
</evidence>
<comment type="caution">
    <text evidence="2">The sequence shown here is derived from an EMBL/GenBank/DDBJ whole genome shotgun (WGS) entry which is preliminary data.</text>
</comment>
<keyword evidence="3" id="KW-1185">Reference proteome</keyword>
<proteinExistence type="predicted"/>
<dbReference type="EMBL" id="JBBEGM010000009">
    <property type="protein sequence ID" value="MEJ2863704.1"/>
    <property type="molecule type" value="Genomic_DNA"/>
</dbReference>
<accession>A0ABU8M8P8</accession>
<evidence type="ECO:0000313" key="3">
    <source>
        <dbReference type="Proteomes" id="UP001369736"/>
    </source>
</evidence>
<gene>
    <name evidence="2" type="ORF">WCD58_21265</name>
</gene>
<reference evidence="2 3" key="1">
    <citation type="submission" date="2024-03" db="EMBL/GenBank/DDBJ databases">
        <title>Actinomycetospora sp. OC33-EN07, a novel actinomycete isolated from wild orchid (Aerides multiflora).</title>
        <authorList>
            <person name="Suriyachadkun C."/>
        </authorList>
    </citation>
    <scope>NUCLEOTIDE SEQUENCE [LARGE SCALE GENOMIC DNA]</scope>
    <source>
        <strain evidence="2 3">OC33-EN07</strain>
    </source>
</reference>
<protein>
    <recommendedName>
        <fullName evidence="4">Tetratricopeptide repeat protein</fullName>
    </recommendedName>
</protein>
<sequence>MRDASSSEEASSPEQLERAEQTLCDLLADAPADGYARLLLGRTLQRRSRHAEAATHLRLAAAMGVATD</sequence>
<dbReference type="InterPro" id="IPR011990">
    <property type="entry name" value="TPR-like_helical_dom_sf"/>
</dbReference>
<feature type="region of interest" description="Disordered" evidence="1">
    <location>
        <begin position="1"/>
        <end position="20"/>
    </location>
</feature>
<name>A0ABU8M8P8_9PSEU</name>
<evidence type="ECO:0000313" key="2">
    <source>
        <dbReference type="EMBL" id="MEJ2863704.1"/>
    </source>
</evidence>
<organism evidence="2 3">
    <name type="scientific">Actinomycetospora flava</name>
    <dbReference type="NCBI Taxonomy" id="3129232"/>
    <lineage>
        <taxon>Bacteria</taxon>
        <taxon>Bacillati</taxon>
        <taxon>Actinomycetota</taxon>
        <taxon>Actinomycetes</taxon>
        <taxon>Pseudonocardiales</taxon>
        <taxon>Pseudonocardiaceae</taxon>
        <taxon>Actinomycetospora</taxon>
    </lineage>
</organism>
<dbReference type="Proteomes" id="UP001369736">
    <property type="component" value="Unassembled WGS sequence"/>
</dbReference>
<dbReference type="RefSeq" id="WP_337705065.1">
    <property type="nucleotide sequence ID" value="NZ_JBBEGM010000009.1"/>
</dbReference>
<evidence type="ECO:0008006" key="4">
    <source>
        <dbReference type="Google" id="ProtNLM"/>
    </source>
</evidence>